<protein>
    <recommendedName>
        <fullName evidence="9">Signal recognition particle receptor FtsY</fullName>
        <shortName evidence="9">SRP receptor</shortName>
        <ecNumber evidence="9">3.6.5.4</ecNumber>
    </recommendedName>
</protein>
<feature type="binding site" evidence="9">
    <location>
        <begin position="300"/>
        <end position="304"/>
    </location>
    <ligand>
        <name>GTP</name>
        <dbReference type="ChEBI" id="CHEBI:37565"/>
    </ligand>
</feature>
<evidence type="ECO:0000256" key="1">
    <source>
        <dbReference type="ARBA" id="ARBA00022475"/>
    </source>
</evidence>
<gene>
    <name evidence="9 13" type="primary">ftsY</name>
    <name evidence="13" type="ORF">E5225_10850</name>
</gene>
<dbReference type="GO" id="GO:0006614">
    <property type="term" value="P:SRP-dependent cotranslational protein targeting to membrane"/>
    <property type="evidence" value="ECO:0007669"/>
    <property type="project" value="InterPro"/>
</dbReference>
<dbReference type="GO" id="GO:0003924">
    <property type="term" value="F:GTPase activity"/>
    <property type="evidence" value="ECO:0007669"/>
    <property type="project" value="UniProtKB-UniRule"/>
</dbReference>
<dbReference type="PROSITE" id="PS00300">
    <property type="entry name" value="SRP54"/>
    <property type="match status" value="1"/>
</dbReference>
<evidence type="ECO:0000256" key="4">
    <source>
        <dbReference type="ARBA" id="ARBA00022801"/>
    </source>
</evidence>
<evidence type="ECO:0000256" key="5">
    <source>
        <dbReference type="ARBA" id="ARBA00023134"/>
    </source>
</evidence>
<comment type="subcellular location">
    <subcellularLocation>
        <location evidence="9">Cell membrane</location>
        <topology evidence="9">Peripheral membrane protein</topology>
        <orientation evidence="9">Cytoplasmic side</orientation>
    </subcellularLocation>
    <subcellularLocation>
        <location evidence="9">Cytoplasm</location>
    </subcellularLocation>
</comment>
<dbReference type="InterPro" id="IPR000897">
    <property type="entry name" value="SRP54_GTPase_dom"/>
</dbReference>
<comment type="function">
    <text evidence="9">Involved in targeting and insertion of nascent membrane proteins into the cytoplasmic membrane. Acts as a receptor for the complex formed by the signal recognition particle (SRP) and the ribosome-nascent chain (RNC).</text>
</comment>
<dbReference type="GO" id="GO:0005525">
    <property type="term" value="F:GTP binding"/>
    <property type="evidence" value="ECO:0007669"/>
    <property type="project" value="UniProtKB-UniRule"/>
</dbReference>
<feature type="binding site" evidence="9">
    <location>
        <begin position="362"/>
        <end position="365"/>
    </location>
    <ligand>
        <name>GTP</name>
        <dbReference type="ChEBI" id="CHEBI:37565"/>
    </ligand>
</feature>
<keyword evidence="1 9" id="KW-1003">Cell membrane</keyword>
<sequence length="411" mass="42487">MDLNDLLPYLVGAPVLVAGAAAALLVRRRRRPDSTSDLRPDAGTGSARTATDVADRPVVPTPVLPPDVAVDGTGGALEGTVSDDLSVDDLAAPPLETPAPSAGRLRRLRERLARSGSPLGARLLSVLSRDTLTEDDWDELEETLLLADVGAGPTDEIIQALRTRVRVEGLSAPGQAREVLREQLLALVDPSLDRSLRTEPVTAADGTPAPAVVLVVGVNGTGKTTTVGKLARVLVADGRSVVLGAADTFRAAAADQLQTWGSRVGVPTVRSDRDGADPASVAFDALRTGRAEGADVVLVDTAGRLQNKAGLMDELGKITRVLSRDAPLSEVLLVLDATTGQNGMQQARVFGEVAGVTGIVLTKLDGTAKGGIVVAVQRELGVPVKLVGLGEGPDDLAPFDPEAFVDGLLGQ</sequence>
<dbReference type="SMART" id="SM00963">
    <property type="entry name" value="SRP54_N"/>
    <property type="match status" value="1"/>
</dbReference>
<evidence type="ECO:0000256" key="6">
    <source>
        <dbReference type="ARBA" id="ARBA00023136"/>
    </source>
</evidence>
<dbReference type="InterPro" id="IPR027417">
    <property type="entry name" value="P-loop_NTPase"/>
</dbReference>
<keyword evidence="3 9" id="KW-0547">Nucleotide-binding</keyword>
<feature type="domain" description="SRP54-type proteins GTP-binding" evidence="12">
    <location>
        <begin position="383"/>
        <end position="396"/>
    </location>
</feature>
<dbReference type="Gene3D" id="3.40.50.300">
    <property type="entry name" value="P-loop containing nucleotide triphosphate hydrolases"/>
    <property type="match status" value="1"/>
</dbReference>
<dbReference type="InterPro" id="IPR042101">
    <property type="entry name" value="SRP54_N_sf"/>
</dbReference>
<dbReference type="Pfam" id="PF02881">
    <property type="entry name" value="SRP54_N"/>
    <property type="match status" value="1"/>
</dbReference>
<keyword evidence="11" id="KW-0812">Transmembrane</keyword>
<evidence type="ECO:0000313" key="13">
    <source>
        <dbReference type="EMBL" id="QCB93990.1"/>
    </source>
</evidence>
<evidence type="ECO:0000256" key="8">
    <source>
        <dbReference type="ARBA" id="ARBA00048027"/>
    </source>
</evidence>
<feature type="binding site" evidence="9">
    <location>
        <begin position="217"/>
        <end position="224"/>
    </location>
    <ligand>
        <name>GTP</name>
        <dbReference type="ChEBI" id="CHEBI:37565"/>
    </ligand>
</feature>
<dbReference type="PANTHER" id="PTHR43134:SF1">
    <property type="entry name" value="SIGNAL RECOGNITION PARTICLE RECEPTOR SUBUNIT ALPHA"/>
    <property type="match status" value="1"/>
</dbReference>
<evidence type="ECO:0000256" key="10">
    <source>
        <dbReference type="SAM" id="MobiDB-lite"/>
    </source>
</evidence>
<dbReference type="KEGG" id="celz:E5225_10850"/>
<evidence type="ECO:0000256" key="7">
    <source>
        <dbReference type="ARBA" id="ARBA00023170"/>
    </source>
</evidence>
<dbReference type="FunFam" id="1.20.120.140:FF:000002">
    <property type="entry name" value="Signal recognition particle receptor FtsY"/>
    <property type="match status" value="1"/>
</dbReference>
<dbReference type="InterPro" id="IPR003593">
    <property type="entry name" value="AAA+_ATPase"/>
</dbReference>
<comment type="catalytic activity">
    <reaction evidence="8 9">
        <text>GTP + H2O = GDP + phosphate + H(+)</text>
        <dbReference type="Rhea" id="RHEA:19669"/>
        <dbReference type="ChEBI" id="CHEBI:15377"/>
        <dbReference type="ChEBI" id="CHEBI:15378"/>
        <dbReference type="ChEBI" id="CHEBI:37565"/>
        <dbReference type="ChEBI" id="CHEBI:43474"/>
        <dbReference type="ChEBI" id="CHEBI:58189"/>
        <dbReference type="EC" id="3.6.5.4"/>
    </reaction>
</comment>
<dbReference type="PANTHER" id="PTHR43134">
    <property type="entry name" value="SIGNAL RECOGNITION PARTICLE RECEPTOR SUBUNIT ALPHA"/>
    <property type="match status" value="1"/>
</dbReference>
<dbReference type="InterPro" id="IPR013822">
    <property type="entry name" value="Signal_recog_particl_SRP54_hlx"/>
</dbReference>
<name>A0A4P7SIV7_9CELL</name>
<keyword evidence="14" id="KW-1185">Reference proteome</keyword>
<evidence type="ECO:0000256" key="11">
    <source>
        <dbReference type="SAM" id="Phobius"/>
    </source>
</evidence>
<evidence type="ECO:0000313" key="14">
    <source>
        <dbReference type="Proteomes" id="UP000296469"/>
    </source>
</evidence>
<comment type="subunit">
    <text evidence="9">Part of the signal recognition particle protein translocation system, which is composed of SRP and FtsY.</text>
</comment>
<evidence type="ECO:0000256" key="9">
    <source>
        <dbReference type="HAMAP-Rule" id="MF_00920"/>
    </source>
</evidence>
<proteinExistence type="inferred from homology"/>
<dbReference type="Pfam" id="PF00448">
    <property type="entry name" value="SRP54"/>
    <property type="match status" value="1"/>
</dbReference>
<dbReference type="EC" id="3.6.5.4" evidence="9"/>
<reference evidence="13 14" key="1">
    <citation type="submission" date="2019-04" db="EMBL/GenBank/DDBJ databases">
        <title>Isolation and identification of Cellulomonas shaoxiangyii sp. Nov. isolated from feces of the Tibetan antelopes (Pantholops hodgsonii) in the Qinghai-Tibet plateau of China.</title>
        <authorList>
            <person name="Tian Z."/>
        </authorList>
    </citation>
    <scope>NUCLEOTIDE SEQUENCE [LARGE SCALE GENOMIC DNA]</scope>
    <source>
        <strain evidence="13 14">Z28</strain>
    </source>
</reference>
<evidence type="ECO:0000259" key="12">
    <source>
        <dbReference type="PROSITE" id="PS00300"/>
    </source>
</evidence>
<dbReference type="HAMAP" id="MF_00920">
    <property type="entry name" value="FtsY"/>
    <property type="match status" value="1"/>
</dbReference>
<evidence type="ECO:0000256" key="2">
    <source>
        <dbReference type="ARBA" id="ARBA00022490"/>
    </source>
</evidence>
<keyword evidence="5 9" id="KW-0342">GTP-binding</keyword>
<dbReference type="FunFam" id="3.40.50.300:FF:000053">
    <property type="entry name" value="Signal recognition particle receptor FtsY"/>
    <property type="match status" value="1"/>
</dbReference>
<dbReference type="GO" id="GO:0005886">
    <property type="term" value="C:plasma membrane"/>
    <property type="evidence" value="ECO:0007669"/>
    <property type="project" value="UniProtKB-SubCell"/>
</dbReference>
<dbReference type="EMBL" id="CP039291">
    <property type="protein sequence ID" value="QCB93990.1"/>
    <property type="molecule type" value="Genomic_DNA"/>
</dbReference>
<keyword evidence="11" id="KW-1133">Transmembrane helix</keyword>
<evidence type="ECO:0000256" key="3">
    <source>
        <dbReference type="ARBA" id="ARBA00022741"/>
    </source>
</evidence>
<dbReference type="NCBIfam" id="TIGR00064">
    <property type="entry name" value="ftsY"/>
    <property type="match status" value="1"/>
</dbReference>
<dbReference type="InterPro" id="IPR004390">
    <property type="entry name" value="SR_rcpt_FtsY"/>
</dbReference>
<organism evidence="13 14">
    <name type="scientific">Cellulomonas shaoxiangyii</name>
    <dbReference type="NCBI Taxonomy" id="2566013"/>
    <lineage>
        <taxon>Bacteria</taxon>
        <taxon>Bacillati</taxon>
        <taxon>Actinomycetota</taxon>
        <taxon>Actinomycetes</taxon>
        <taxon>Micrococcales</taxon>
        <taxon>Cellulomonadaceae</taxon>
        <taxon>Cellulomonas</taxon>
    </lineage>
</organism>
<keyword evidence="4 9" id="KW-0378">Hydrolase</keyword>
<keyword evidence="6 9" id="KW-0472">Membrane</keyword>
<dbReference type="OrthoDB" id="9804720at2"/>
<dbReference type="Proteomes" id="UP000296469">
    <property type="component" value="Chromosome"/>
</dbReference>
<dbReference type="RefSeq" id="WP_135974131.1">
    <property type="nucleotide sequence ID" value="NZ_CP039291.1"/>
</dbReference>
<dbReference type="SMART" id="SM00962">
    <property type="entry name" value="SRP54"/>
    <property type="match status" value="1"/>
</dbReference>
<accession>A0A4P7SIV7</accession>
<dbReference type="Gene3D" id="1.20.120.140">
    <property type="entry name" value="Signal recognition particle SRP54, nucleotide-binding domain"/>
    <property type="match status" value="1"/>
</dbReference>
<feature type="region of interest" description="Disordered" evidence="10">
    <location>
        <begin position="29"/>
        <end position="81"/>
    </location>
</feature>
<keyword evidence="2 9" id="KW-0963">Cytoplasm</keyword>
<comment type="similarity">
    <text evidence="9">Belongs to the GTP-binding SRP family. FtsY subfamily.</text>
</comment>
<dbReference type="GO" id="GO:0005737">
    <property type="term" value="C:cytoplasm"/>
    <property type="evidence" value="ECO:0007669"/>
    <property type="project" value="UniProtKB-SubCell"/>
</dbReference>
<dbReference type="SMART" id="SM00382">
    <property type="entry name" value="AAA"/>
    <property type="match status" value="1"/>
</dbReference>
<keyword evidence="7 9" id="KW-0675">Receptor</keyword>
<feature type="transmembrane region" description="Helical" evidence="11">
    <location>
        <begin position="6"/>
        <end position="26"/>
    </location>
</feature>
<dbReference type="GO" id="GO:0005047">
    <property type="term" value="F:signal recognition particle binding"/>
    <property type="evidence" value="ECO:0007669"/>
    <property type="project" value="TreeGrafter"/>
</dbReference>
<dbReference type="InterPro" id="IPR036225">
    <property type="entry name" value="SRP/SRP_N"/>
</dbReference>
<dbReference type="SUPFAM" id="SSF52540">
    <property type="entry name" value="P-loop containing nucleoside triphosphate hydrolases"/>
    <property type="match status" value="1"/>
</dbReference>
<dbReference type="SUPFAM" id="SSF47364">
    <property type="entry name" value="Domain of the SRP/SRP receptor G-proteins"/>
    <property type="match status" value="1"/>
</dbReference>
<dbReference type="AlphaFoldDB" id="A0A4P7SIV7"/>